<name>A0A1Y3AT28_EURMA</name>
<proteinExistence type="predicted"/>
<evidence type="ECO:0000313" key="3">
    <source>
        <dbReference type="EMBL" id="OTF71620.1"/>
    </source>
</evidence>
<dbReference type="PANTHER" id="PTHR12904">
    <property type="match status" value="1"/>
</dbReference>
<evidence type="ECO:0000256" key="1">
    <source>
        <dbReference type="ARBA" id="ARBA00022786"/>
    </source>
</evidence>
<dbReference type="EMBL" id="MUJZ01060078">
    <property type="protein sequence ID" value="OTF71620.1"/>
    <property type="molecule type" value="Genomic_DNA"/>
</dbReference>
<dbReference type="Pfam" id="PF22964">
    <property type="entry name" value="ZER1-like_2nd"/>
    <property type="match status" value="1"/>
</dbReference>
<accession>A0A1Y3AT28</accession>
<feature type="domain" description="Protein zer-1 homolog-like C-terminal" evidence="2">
    <location>
        <begin position="2"/>
        <end position="67"/>
    </location>
</feature>
<dbReference type="PANTHER" id="PTHR12904:SF23">
    <property type="entry name" value="PROTEIN ZER-1 HOMOLOG"/>
    <property type="match status" value="1"/>
</dbReference>
<dbReference type="InterPro" id="IPR055142">
    <property type="entry name" value="ZER1-like_C"/>
</dbReference>
<reference evidence="3 4" key="1">
    <citation type="submission" date="2017-03" db="EMBL/GenBank/DDBJ databases">
        <title>Genome Survey of Euroglyphus maynei.</title>
        <authorList>
            <person name="Arlian L.G."/>
            <person name="Morgan M.S."/>
            <person name="Rider S.D."/>
        </authorList>
    </citation>
    <scope>NUCLEOTIDE SEQUENCE [LARGE SCALE GENOMIC DNA]</scope>
    <source>
        <strain evidence="3">Arlian Lab</strain>
        <tissue evidence="3">Whole body</tissue>
    </source>
</reference>
<keyword evidence="1" id="KW-0833">Ubl conjugation pathway</keyword>
<dbReference type="OrthoDB" id="5783533at2759"/>
<keyword evidence="4" id="KW-1185">Reference proteome</keyword>
<dbReference type="AlphaFoldDB" id="A0A1Y3AT28"/>
<evidence type="ECO:0000313" key="4">
    <source>
        <dbReference type="Proteomes" id="UP000194236"/>
    </source>
</evidence>
<dbReference type="InterPro" id="IPR051341">
    <property type="entry name" value="Zyg-11_UBL_adapter"/>
</dbReference>
<comment type="caution">
    <text evidence="3">The sequence shown here is derived from an EMBL/GenBank/DDBJ whole genome shotgun (WGS) entry which is preliminary data.</text>
</comment>
<dbReference type="Proteomes" id="UP000194236">
    <property type="component" value="Unassembled WGS sequence"/>
</dbReference>
<protein>
    <recommendedName>
        <fullName evidence="2">Protein zer-1 homolog-like C-terminal domain-containing protein</fullName>
    </recommendedName>
</protein>
<organism evidence="3 4">
    <name type="scientific">Euroglyphus maynei</name>
    <name type="common">Mayne's house dust mite</name>
    <dbReference type="NCBI Taxonomy" id="6958"/>
    <lineage>
        <taxon>Eukaryota</taxon>
        <taxon>Metazoa</taxon>
        <taxon>Ecdysozoa</taxon>
        <taxon>Arthropoda</taxon>
        <taxon>Chelicerata</taxon>
        <taxon>Arachnida</taxon>
        <taxon>Acari</taxon>
        <taxon>Acariformes</taxon>
        <taxon>Sarcoptiformes</taxon>
        <taxon>Astigmata</taxon>
        <taxon>Psoroptidia</taxon>
        <taxon>Analgoidea</taxon>
        <taxon>Pyroglyphidae</taxon>
        <taxon>Pyroglyphinae</taxon>
        <taxon>Euroglyphus</taxon>
    </lineage>
</organism>
<sequence length="70" mass="7991">MDDDDFVLRLGIHLLNSLACQVEGEQKTIVGNLGAIEKMLNLIESRYNRNLCDEVMETAWSTMWNVTGKF</sequence>
<gene>
    <name evidence="3" type="ORF">BLA29_013637</name>
</gene>
<dbReference type="GO" id="GO:0031462">
    <property type="term" value="C:Cul2-RING ubiquitin ligase complex"/>
    <property type="evidence" value="ECO:0007669"/>
    <property type="project" value="TreeGrafter"/>
</dbReference>
<evidence type="ECO:0000259" key="2">
    <source>
        <dbReference type="Pfam" id="PF22964"/>
    </source>
</evidence>